<evidence type="ECO:0000313" key="11">
    <source>
        <dbReference type="EMBL" id="RCX05070.1"/>
    </source>
</evidence>
<proteinExistence type="predicted"/>
<reference evidence="11 12" key="1">
    <citation type="submission" date="2018-07" db="EMBL/GenBank/DDBJ databases">
        <title>Genomic Encyclopedia of Type Strains, Phase IV (KMG-IV): sequencing the most valuable type-strain genomes for metagenomic binning, comparative biology and taxonomic classification.</title>
        <authorList>
            <person name="Goeker M."/>
        </authorList>
    </citation>
    <scope>NUCLEOTIDE SEQUENCE [LARGE SCALE GENOMIC DNA]</scope>
    <source>
        <strain evidence="11 12">DSM 21410</strain>
    </source>
</reference>
<keyword evidence="12" id="KW-1185">Reference proteome</keyword>
<keyword evidence="5 7" id="KW-0472">Membrane</keyword>
<name>A0A369A6T8_9FLAO</name>
<sequence length="693" mass="77028">MKFLNTAVFLFLMLAGQAQAFKSPVSWRFKINYLENNEAELVFTARIEGDWHLYSSTLPVGSGPIPTSFNFEESADYKLVGKVKEGVAKEEFDPNFNMVVKYFGKSAEFRQRIRMLSSKPFVAKGYLEYMVCNDETCLPPTAVDFEFQIVPPQPKEETQLPVEKDPINYAASRDTQASEEVLEETTSADDEMAMAPDEAVSEEVTTAQLTTSEGEKSSFTGLFIFSFLGGLAALLTPCVFPMIPLTVSYFTKQSQNRAQGISNALIYGLSIMVLYVGVTYTITRLAGPAAMNAFSTNPYVNLLFFALLVIFAISFFGAFEITLPSSWVNKADSASERGGVIGIFFMAFTLALVSFSCTGPIIGTLLFEAFSGGIKGPLIGMTGFSLALAIPFTLFAAFPGWLNSLPRSGGWLNSVKVVLGFIELALAFKFLSTADLVWQSGILLREYFILIWIAIGILLTIYLLGFYRLPHDSKSEKIGVGRLMLAVISLSFTLYLIPGLWGAPLKLISGLTPPMWYTEAPLGKSTTAQHSVSEYIEGAHPESCPHGLNCFHDFDKGLAYAKVVNKPILLDFTGWGCVNCRKMEEKVWSDPRVLSKLQNDFVLISLYVDERTPLPVDQQYYSEILGQKIRNIGNYWAEFQAKHYGTNSQPYYVIIGHEDLTPLNKPEAYNTNIEAYLAWMEEGISKFRSLPKK</sequence>
<keyword evidence="3" id="KW-0201">Cytochrome c-type biogenesis</keyword>
<feature type="domain" description="Thiol:disulfide interchange protein DsbD N-terminal" evidence="10">
    <location>
        <begin position="28"/>
        <end position="145"/>
    </location>
</feature>
<accession>A0A369A6T8</accession>
<dbReference type="Pfam" id="PF02683">
    <property type="entry name" value="DsbD_TM"/>
    <property type="match status" value="1"/>
</dbReference>
<comment type="subcellular location">
    <subcellularLocation>
        <location evidence="1">Membrane</location>
        <topology evidence="1">Multi-pass membrane protein</topology>
    </subcellularLocation>
</comment>
<dbReference type="AlphaFoldDB" id="A0A369A6T8"/>
<dbReference type="InterPro" id="IPR036929">
    <property type="entry name" value="DsbDN_sf"/>
</dbReference>
<keyword evidence="8" id="KW-0732">Signal</keyword>
<evidence type="ECO:0000256" key="5">
    <source>
        <dbReference type="ARBA" id="ARBA00023136"/>
    </source>
</evidence>
<dbReference type="SUPFAM" id="SSF52833">
    <property type="entry name" value="Thioredoxin-like"/>
    <property type="match status" value="1"/>
</dbReference>
<feature type="region of interest" description="Disordered" evidence="6">
    <location>
        <begin position="172"/>
        <end position="191"/>
    </location>
</feature>
<feature type="transmembrane region" description="Helical" evidence="7">
    <location>
        <begin position="479"/>
        <end position="501"/>
    </location>
</feature>
<dbReference type="Pfam" id="PF13899">
    <property type="entry name" value="Thioredoxin_7"/>
    <property type="match status" value="1"/>
</dbReference>
<dbReference type="Pfam" id="PF11412">
    <property type="entry name" value="DsbD_N"/>
    <property type="match status" value="1"/>
</dbReference>
<dbReference type="PANTHER" id="PTHR32234">
    <property type="entry name" value="THIOL:DISULFIDE INTERCHANGE PROTEIN DSBD"/>
    <property type="match status" value="1"/>
</dbReference>
<dbReference type="InterPro" id="IPR003834">
    <property type="entry name" value="Cyt_c_assmbl_TM_dom"/>
</dbReference>
<feature type="chain" id="PRO_5016786935" evidence="8">
    <location>
        <begin position="21"/>
        <end position="693"/>
    </location>
</feature>
<dbReference type="Proteomes" id="UP000253517">
    <property type="component" value="Unassembled WGS sequence"/>
</dbReference>
<dbReference type="GO" id="GO:0016020">
    <property type="term" value="C:membrane"/>
    <property type="evidence" value="ECO:0007669"/>
    <property type="project" value="UniProtKB-SubCell"/>
</dbReference>
<protein>
    <submittedName>
        <fullName evidence="11">Thiol:disulfide interchange protein DsbD</fullName>
    </submittedName>
</protein>
<evidence type="ECO:0000256" key="2">
    <source>
        <dbReference type="ARBA" id="ARBA00022692"/>
    </source>
</evidence>
<feature type="signal peptide" evidence="8">
    <location>
        <begin position="1"/>
        <end position="20"/>
    </location>
</feature>
<feature type="transmembrane region" description="Helical" evidence="7">
    <location>
        <begin position="264"/>
        <end position="282"/>
    </location>
</feature>
<evidence type="ECO:0000313" key="12">
    <source>
        <dbReference type="Proteomes" id="UP000253517"/>
    </source>
</evidence>
<dbReference type="RefSeq" id="WP_114365622.1">
    <property type="nucleotide sequence ID" value="NZ_BHZF01000001.1"/>
</dbReference>
<evidence type="ECO:0000256" key="1">
    <source>
        <dbReference type="ARBA" id="ARBA00004141"/>
    </source>
</evidence>
<dbReference type="InterPro" id="IPR036249">
    <property type="entry name" value="Thioredoxin-like_sf"/>
</dbReference>
<dbReference type="GO" id="GO:0017004">
    <property type="term" value="P:cytochrome complex assembly"/>
    <property type="evidence" value="ECO:0007669"/>
    <property type="project" value="UniProtKB-KW"/>
</dbReference>
<feature type="compositionally biased region" description="Acidic residues" evidence="6">
    <location>
        <begin position="180"/>
        <end position="191"/>
    </location>
</feature>
<dbReference type="EMBL" id="QPJS01000001">
    <property type="protein sequence ID" value="RCX05070.1"/>
    <property type="molecule type" value="Genomic_DNA"/>
</dbReference>
<feature type="transmembrane region" description="Helical" evidence="7">
    <location>
        <begin position="302"/>
        <end position="319"/>
    </location>
</feature>
<dbReference type="Gene3D" id="2.60.40.1250">
    <property type="entry name" value="Thiol:disulfide interchange protein DsbD, N-terminal domain"/>
    <property type="match status" value="1"/>
</dbReference>
<dbReference type="GO" id="GO:0045454">
    <property type="term" value="P:cell redox homeostasis"/>
    <property type="evidence" value="ECO:0007669"/>
    <property type="project" value="TreeGrafter"/>
</dbReference>
<evidence type="ECO:0000256" key="4">
    <source>
        <dbReference type="ARBA" id="ARBA00022989"/>
    </source>
</evidence>
<evidence type="ECO:0000259" key="10">
    <source>
        <dbReference type="Pfam" id="PF11412"/>
    </source>
</evidence>
<gene>
    <name evidence="11" type="ORF">DES35_101350</name>
</gene>
<evidence type="ECO:0000256" key="3">
    <source>
        <dbReference type="ARBA" id="ARBA00022748"/>
    </source>
</evidence>
<keyword evidence="2 7" id="KW-0812">Transmembrane</keyword>
<evidence type="ECO:0000256" key="6">
    <source>
        <dbReference type="SAM" id="MobiDB-lite"/>
    </source>
</evidence>
<evidence type="ECO:0000259" key="9">
    <source>
        <dbReference type="Pfam" id="PF02683"/>
    </source>
</evidence>
<feature type="domain" description="Cytochrome C biogenesis protein transmembrane" evidence="9">
    <location>
        <begin position="223"/>
        <end position="431"/>
    </location>
</feature>
<dbReference type="GO" id="GO:0015035">
    <property type="term" value="F:protein-disulfide reductase activity"/>
    <property type="evidence" value="ECO:0007669"/>
    <property type="project" value="TreeGrafter"/>
</dbReference>
<comment type="caution">
    <text evidence="11">The sequence shown here is derived from an EMBL/GenBank/DDBJ whole genome shotgun (WGS) entry which is preliminary data.</text>
</comment>
<feature type="transmembrane region" description="Helical" evidence="7">
    <location>
        <begin position="340"/>
        <end position="366"/>
    </location>
</feature>
<dbReference type="InterPro" id="IPR028250">
    <property type="entry name" value="DsbDN"/>
</dbReference>
<feature type="transmembrane region" description="Helical" evidence="7">
    <location>
        <begin position="410"/>
        <end position="428"/>
    </location>
</feature>
<feature type="transmembrane region" description="Helical" evidence="7">
    <location>
        <begin position="448"/>
        <end position="467"/>
    </location>
</feature>
<dbReference type="Gene3D" id="3.40.30.10">
    <property type="entry name" value="Glutaredoxin"/>
    <property type="match status" value="1"/>
</dbReference>
<feature type="transmembrane region" description="Helical" evidence="7">
    <location>
        <begin position="378"/>
        <end position="398"/>
    </location>
</feature>
<evidence type="ECO:0000256" key="8">
    <source>
        <dbReference type="SAM" id="SignalP"/>
    </source>
</evidence>
<evidence type="ECO:0000256" key="7">
    <source>
        <dbReference type="SAM" id="Phobius"/>
    </source>
</evidence>
<keyword evidence="4 7" id="KW-1133">Transmembrane helix</keyword>
<dbReference type="PANTHER" id="PTHR32234:SF0">
    <property type="entry name" value="THIOL:DISULFIDE INTERCHANGE PROTEIN DSBD"/>
    <property type="match status" value="1"/>
</dbReference>
<organism evidence="11 12">
    <name type="scientific">Schleiferia thermophila</name>
    <dbReference type="NCBI Taxonomy" id="884107"/>
    <lineage>
        <taxon>Bacteria</taxon>
        <taxon>Pseudomonadati</taxon>
        <taxon>Bacteroidota</taxon>
        <taxon>Flavobacteriia</taxon>
        <taxon>Flavobacteriales</taxon>
        <taxon>Schleiferiaceae</taxon>
        <taxon>Schleiferia</taxon>
    </lineage>
</organism>
<feature type="transmembrane region" description="Helical" evidence="7">
    <location>
        <begin position="222"/>
        <end position="243"/>
    </location>
</feature>